<name>A0A1D1Z3H0_9ARAE</name>
<dbReference type="EMBL" id="GDJX01006488">
    <property type="protein sequence ID" value="JAT61448.1"/>
    <property type="molecule type" value="Transcribed_RNA"/>
</dbReference>
<evidence type="ECO:0000256" key="6">
    <source>
        <dbReference type="ARBA" id="ARBA00044735"/>
    </source>
</evidence>
<comment type="function">
    <text evidence="6">Involved in efficient integration of the N-module into mitochondrial respiratory chain complex I.</text>
</comment>
<organism evidence="8">
    <name type="scientific">Anthurium amnicola</name>
    <dbReference type="NCBI Taxonomy" id="1678845"/>
    <lineage>
        <taxon>Eukaryota</taxon>
        <taxon>Viridiplantae</taxon>
        <taxon>Streptophyta</taxon>
        <taxon>Embryophyta</taxon>
        <taxon>Tracheophyta</taxon>
        <taxon>Spermatophyta</taxon>
        <taxon>Magnoliopsida</taxon>
        <taxon>Liliopsida</taxon>
        <taxon>Araceae</taxon>
        <taxon>Pothoideae</taxon>
        <taxon>Potheae</taxon>
        <taxon>Anthurium</taxon>
    </lineage>
</organism>
<comment type="subcellular location">
    <subcellularLocation>
        <location evidence="1">Mitochondrion</location>
    </subcellularLocation>
</comment>
<feature type="domain" description="Complex 1 LYR protein" evidence="7">
    <location>
        <begin position="81"/>
        <end position="136"/>
    </location>
</feature>
<protein>
    <recommendedName>
        <fullName evidence="5">LYR motif-containing protein 2</fullName>
    </recommendedName>
</protein>
<sequence>VSHSFPFVRAPISKRKPRPLLPPCSLLHRSYGVLSSSWVVLLGRAGRGRGGRRRPASPGGARSPCLLPTERPSQAFIIRARVLSLYREALRTACRAPPHTRAELRHRIREEIERNRHCDDRQKIRFLISEGTHRLKVLKEMLDMQGHAQL</sequence>
<evidence type="ECO:0000256" key="5">
    <source>
        <dbReference type="ARBA" id="ARBA00026235"/>
    </source>
</evidence>
<evidence type="ECO:0000256" key="4">
    <source>
        <dbReference type="ARBA" id="ARBA00023128"/>
    </source>
</evidence>
<accession>A0A1D1Z3H0</accession>
<dbReference type="CDD" id="cd20262">
    <property type="entry name" value="Complex1_LYR_LYRM2"/>
    <property type="match status" value="1"/>
</dbReference>
<evidence type="ECO:0000313" key="8">
    <source>
        <dbReference type="EMBL" id="JAT61448.1"/>
    </source>
</evidence>
<dbReference type="Pfam" id="PF05347">
    <property type="entry name" value="Complex1_LYR"/>
    <property type="match status" value="1"/>
</dbReference>
<dbReference type="AlphaFoldDB" id="A0A1D1Z3H0"/>
<evidence type="ECO:0000256" key="2">
    <source>
        <dbReference type="ARBA" id="ARBA00009508"/>
    </source>
</evidence>
<feature type="non-terminal residue" evidence="8">
    <location>
        <position position="1"/>
    </location>
</feature>
<evidence type="ECO:0000259" key="7">
    <source>
        <dbReference type="Pfam" id="PF05347"/>
    </source>
</evidence>
<proteinExistence type="inferred from homology"/>
<evidence type="ECO:0000256" key="1">
    <source>
        <dbReference type="ARBA" id="ARBA00004173"/>
    </source>
</evidence>
<dbReference type="PANTHER" id="PTHR13675">
    <property type="entry name" value="LYR MOTIF-CONTAINING PROTEIN 2"/>
    <property type="match status" value="1"/>
</dbReference>
<reference evidence="8" key="1">
    <citation type="submission" date="2015-07" db="EMBL/GenBank/DDBJ databases">
        <title>Transcriptome Assembly of Anthurium amnicola.</title>
        <authorList>
            <person name="Suzuki J."/>
        </authorList>
    </citation>
    <scope>NUCLEOTIDE SEQUENCE</scope>
</reference>
<keyword evidence="4" id="KW-0496">Mitochondrion</keyword>
<comment type="similarity">
    <text evidence="2">Belongs to the complex I LYR family.</text>
</comment>
<dbReference type="InterPro" id="IPR045293">
    <property type="entry name" value="Complex1_LYR_LYRM2"/>
</dbReference>
<gene>
    <name evidence="8" type="primary">LYRM2_0</name>
    <name evidence="8" type="ORF">g.37008</name>
</gene>
<keyword evidence="3" id="KW-0809">Transit peptide</keyword>
<dbReference type="InterPro" id="IPR008011">
    <property type="entry name" value="Complex1_LYR_dom"/>
</dbReference>
<dbReference type="GO" id="GO:0005739">
    <property type="term" value="C:mitochondrion"/>
    <property type="evidence" value="ECO:0007669"/>
    <property type="project" value="UniProtKB-SubCell"/>
</dbReference>
<dbReference type="PANTHER" id="PTHR13675:SF0">
    <property type="entry name" value="LYR MOTIF-CONTAINING PROTEIN 2"/>
    <property type="match status" value="1"/>
</dbReference>
<evidence type="ECO:0000256" key="3">
    <source>
        <dbReference type="ARBA" id="ARBA00022946"/>
    </source>
</evidence>